<gene>
    <name evidence="2" type="ORF">JN10_0846</name>
</gene>
<reference evidence="2 3" key="1">
    <citation type="submission" date="2019-07" db="EMBL/GenBank/DDBJ databases">
        <title>Genomic Encyclopedia of Archaeal and Bacterial Type Strains, Phase II (KMG-II): from individual species to whole genera.</title>
        <authorList>
            <person name="Goeker M."/>
        </authorList>
    </citation>
    <scope>NUCLEOTIDE SEQUENCE [LARGE SCALE GENOMIC DNA]</scope>
    <source>
        <strain evidence="2 3">ATCC BAA-2084</strain>
    </source>
</reference>
<organism evidence="2 3">
    <name type="scientific">Altererythrobacter ishigakiensis</name>
    <dbReference type="NCBI Taxonomy" id="476157"/>
    <lineage>
        <taxon>Bacteria</taxon>
        <taxon>Pseudomonadati</taxon>
        <taxon>Pseudomonadota</taxon>
        <taxon>Alphaproteobacteria</taxon>
        <taxon>Sphingomonadales</taxon>
        <taxon>Erythrobacteraceae</taxon>
        <taxon>Altererythrobacter</taxon>
    </lineage>
</organism>
<sequence length="149" mass="17754">MYSKILAVLAATVVFTAIPTEVQAQSWEVRREIREGNREVARERREAAREILSCKTRKCAEREYREANREVARERREARREVMREIREDYYDRFYRGNGRWWRDGRYWNRNDYLRRYYARRDNDGADVLKGALVGAAVVGIIAAVTDDD</sequence>
<comment type="caution">
    <text evidence="2">The sequence shown here is derived from an EMBL/GenBank/DDBJ whole genome shotgun (WGS) entry which is preliminary data.</text>
</comment>
<feature type="coiled-coil region" evidence="1">
    <location>
        <begin position="57"/>
        <end position="88"/>
    </location>
</feature>
<dbReference type="AlphaFoldDB" id="A0A562UUC5"/>
<evidence type="ECO:0000313" key="2">
    <source>
        <dbReference type="EMBL" id="TWJ09219.1"/>
    </source>
</evidence>
<keyword evidence="1" id="KW-0175">Coiled coil</keyword>
<proteinExistence type="predicted"/>
<dbReference type="RefSeq" id="WP_067601826.1">
    <property type="nucleotide sequence ID" value="NZ_CP015963.1"/>
</dbReference>
<dbReference type="EMBL" id="VLLK01000001">
    <property type="protein sequence ID" value="TWJ09219.1"/>
    <property type="molecule type" value="Genomic_DNA"/>
</dbReference>
<evidence type="ECO:0000256" key="1">
    <source>
        <dbReference type="SAM" id="Coils"/>
    </source>
</evidence>
<dbReference type="STRING" id="476157.GCA_001663155_02505"/>
<dbReference type="Proteomes" id="UP000320547">
    <property type="component" value="Unassembled WGS sequence"/>
</dbReference>
<name>A0A562UUC5_9SPHN</name>
<accession>A0A562UUC5</accession>
<dbReference type="OrthoDB" id="10001872at2"/>
<protein>
    <submittedName>
        <fullName evidence="2">Uncharacterized protein</fullName>
    </submittedName>
</protein>
<keyword evidence="3" id="KW-1185">Reference proteome</keyword>
<evidence type="ECO:0000313" key="3">
    <source>
        <dbReference type="Proteomes" id="UP000320547"/>
    </source>
</evidence>